<reference evidence="3" key="1">
    <citation type="submission" date="2016-10" db="EMBL/GenBank/DDBJ databases">
        <authorList>
            <person name="Varghese N."/>
            <person name="Submissions S."/>
        </authorList>
    </citation>
    <scope>NUCLEOTIDE SEQUENCE [LARGE SCALE GENOMIC DNA]</scope>
    <source>
        <strain evidence="3">CGMCC 1.10121</strain>
    </source>
</reference>
<evidence type="ECO:0000313" key="3">
    <source>
        <dbReference type="Proteomes" id="UP000199126"/>
    </source>
</evidence>
<keyword evidence="3" id="KW-1185">Reference proteome</keyword>
<dbReference type="GO" id="GO:0016491">
    <property type="term" value="F:oxidoreductase activity"/>
    <property type="evidence" value="ECO:0007669"/>
    <property type="project" value="InterPro"/>
</dbReference>
<dbReference type="AlphaFoldDB" id="A0A1H8VTQ6"/>
<dbReference type="EMBL" id="FODV01000019">
    <property type="protein sequence ID" value="SEP18680.1"/>
    <property type="molecule type" value="Genomic_DNA"/>
</dbReference>
<organism evidence="2 3">
    <name type="scientific">Halogranum amylolyticum</name>
    <dbReference type="NCBI Taxonomy" id="660520"/>
    <lineage>
        <taxon>Archaea</taxon>
        <taxon>Methanobacteriati</taxon>
        <taxon>Methanobacteriota</taxon>
        <taxon>Stenosarchaea group</taxon>
        <taxon>Halobacteria</taxon>
        <taxon>Halobacteriales</taxon>
        <taxon>Haloferacaceae</taxon>
    </lineage>
</organism>
<evidence type="ECO:0000313" key="2">
    <source>
        <dbReference type="EMBL" id="SEP18680.1"/>
    </source>
</evidence>
<sequence>MIDYLFETGRDRYEDTPRDIWLIFSAAWEDTLPYREAFQSYANERENFHFVPTVSRDSYLTDWKRETAYVQYILAKYLEDGAIDHQSLPAEFERHRSEPPPRYPIDARLDALQLEVYACGLNAMVSSLVDAAERLGVPPEHTQFEGFG</sequence>
<feature type="domain" description="Oxidoreductase FAD/NAD(P)-binding" evidence="1">
    <location>
        <begin position="13"/>
        <end position="125"/>
    </location>
</feature>
<name>A0A1H8VTQ6_9EURY</name>
<dbReference type="OrthoDB" id="35401at2157"/>
<protein>
    <submittedName>
        <fullName evidence="2">Oxidoreductase NAD-binding domain-containing protein</fullName>
    </submittedName>
</protein>
<dbReference type="Gene3D" id="3.40.50.80">
    <property type="entry name" value="Nucleotide-binding domain of ferredoxin-NADP reductase (FNR) module"/>
    <property type="match status" value="1"/>
</dbReference>
<proteinExistence type="predicted"/>
<dbReference type="SUPFAM" id="SSF52343">
    <property type="entry name" value="Ferredoxin reductase-like, C-terminal NADP-linked domain"/>
    <property type="match status" value="1"/>
</dbReference>
<gene>
    <name evidence="2" type="ORF">SAMN04487948_11961</name>
</gene>
<dbReference type="Proteomes" id="UP000199126">
    <property type="component" value="Unassembled WGS sequence"/>
</dbReference>
<dbReference type="InterPro" id="IPR001433">
    <property type="entry name" value="OxRdtase_FAD/NAD-bd"/>
</dbReference>
<dbReference type="Pfam" id="PF00175">
    <property type="entry name" value="NAD_binding_1"/>
    <property type="match status" value="1"/>
</dbReference>
<dbReference type="InterPro" id="IPR039261">
    <property type="entry name" value="FNR_nucleotide-bd"/>
</dbReference>
<dbReference type="RefSeq" id="WP_089827325.1">
    <property type="nucleotide sequence ID" value="NZ_FODV01000019.1"/>
</dbReference>
<evidence type="ECO:0000259" key="1">
    <source>
        <dbReference type="Pfam" id="PF00175"/>
    </source>
</evidence>
<accession>A0A1H8VTQ6</accession>